<dbReference type="AlphaFoldDB" id="A0AAP0DG88"/>
<evidence type="ECO:0000256" key="3">
    <source>
        <dbReference type="ARBA" id="ARBA00023242"/>
    </source>
</evidence>
<evidence type="ECO:0000313" key="7">
    <source>
        <dbReference type="EMBL" id="KAK9072453.1"/>
    </source>
</evidence>
<evidence type="ECO:0000313" key="8">
    <source>
        <dbReference type="Proteomes" id="UP001408789"/>
    </source>
</evidence>
<evidence type="ECO:0000256" key="2">
    <source>
        <dbReference type="ARBA" id="ARBA00010782"/>
    </source>
</evidence>
<evidence type="ECO:0000259" key="6">
    <source>
        <dbReference type="PROSITE" id="PS50833"/>
    </source>
</evidence>
<dbReference type="PANTHER" id="PTHR12728">
    <property type="entry name" value="BRIX DOMAIN CONTAINING PROTEIN"/>
    <property type="match status" value="1"/>
</dbReference>
<comment type="caution">
    <text evidence="7">The sequence shown here is derived from an EMBL/GenBank/DDBJ whole genome shotgun (WGS) entry which is preliminary data.</text>
</comment>
<dbReference type="InterPro" id="IPR039770">
    <property type="entry name" value="Rpf2"/>
</dbReference>
<dbReference type="GO" id="GO:0019843">
    <property type="term" value="F:rRNA binding"/>
    <property type="evidence" value="ECO:0007669"/>
    <property type="project" value="UniProtKB-UniRule"/>
</dbReference>
<dbReference type="GO" id="GO:0000027">
    <property type="term" value="P:ribosomal large subunit assembly"/>
    <property type="evidence" value="ECO:0007669"/>
    <property type="project" value="InterPro"/>
</dbReference>
<gene>
    <name evidence="7" type="ORF">SSX86_008887</name>
</gene>
<organism evidence="7 8">
    <name type="scientific">Deinandra increscens subsp. villosa</name>
    <dbReference type="NCBI Taxonomy" id="3103831"/>
    <lineage>
        <taxon>Eukaryota</taxon>
        <taxon>Viridiplantae</taxon>
        <taxon>Streptophyta</taxon>
        <taxon>Embryophyta</taxon>
        <taxon>Tracheophyta</taxon>
        <taxon>Spermatophyta</taxon>
        <taxon>Magnoliopsida</taxon>
        <taxon>eudicotyledons</taxon>
        <taxon>Gunneridae</taxon>
        <taxon>Pentapetalae</taxon>
        <taxon>asterids</taxon>
        <taxon>campanulids</taxon>
        <taxon>Asterales</taxon>
        <taxon>Asteraceae</taxon>
        <taxon>Asteroideae</taxon>
        <taxon>Heliantheae alliance</taxon>
        <taxon>Madieae</taxon>
        <taxon>Madiinae</taxon>
        <taxon>Deinandra</taxon>
    </lineage>
</organism>
<evidence type="ECO:0000256" key="5">
    <source>
        <dbReference type="SAM" id="MobiDB-lite"/>
    </source>
</evidence>
<dbReference type="Pfam" id="PF04427">
    <property type="entry name" value="Brix"/>
    <property type="match status" value="1"/>
</dbReference>
<feature type="region of interest" description="Disordered" evidence="5">
    <location>
        <begin position="663"/>
        <end position="699"/>
    </location>
</feature>
<dbReference type="GO" id="GO:0005730">
    <property type="term" value="C:nucleolus"/>
    <property type="evidence" value="ECO:0007669"/>
    <property type="project" value="UniProtKB-SubCell"/>
</dbReference>
<name>A0AAP0DG88_9ASTR</name>
<keyword evidence="8" id="KW-1185">Reference proteome</keyword>
<dbReference type="EMBL" id="JBCNJP010000010">
    <property type="protein sequence ID" value="KAK9072453.1"/>
    <property type="molecule type" value="Genomic_DNA"/>
</dbReference>
<proteinExistence type="inferred from homology"/>
<reference evidence="7 8" key="1">
    <citation type="submission" date="2024-04" db="EMBL/GenBank/DDBJ databases">
        <title>The reference genome of an endangered Asteraceae, Deinandra increscens subsp. villosa, native to the Central Coast of California.</title>
        <authorList>
            <person name="Guilliams M."/>
            <person name="Hasenstab-Lehman K."/>
            <person name="Meyer R."/>
            <person name="Mcevoy S."/>
        </authorList>
    </citation>
    <scope>NUCLEOTIDE SEQUENCE [LARGE SCALE GENOMIC DNA]</scope>
    <source>
        <tissue evidence="7">Leaf</tissue>
    </source>
</reference>
<comment type="similarity">
    <text evidence="2 4">Belongs to the RPF2 family.</text>
</comment>
<feature type="domain" description="Brix" evidence="6">
    <location>
        <begin position="414"/>
        <end position="624"/>
    </location>
</feature>
<dbReference type="SMART" id="SM00879">
    <property type="entry name" value="Brix"/>
    <property type="match status" value="1"/>
</dbReference>
<sequence>MESKRKVVEEKNRNLEEKVKIVKWEDFQHELARVSSLSSAVNEANHKKSLIQEKLNSHLQLEAESLSWSNQLDEMREKLEARKLVMGKMSMNLKVVQEKAKKQEDQLNSEIRSLLMAGTSLSVASRSLQEENNSLSGERGYGHLKNVQKLLRARQQLMVFQISLLYPVKVVTGHTFEQELESLSNSSKSGNPSGLKPLDAGSLTISGLHLTVLPFKKMSFFTDKKEVQSSATALGYVAHAVSLIAFYLEIPLRYPLRLGGSRTYICDYAPSVEPTSSDFTSISLPSSSSKPMEFPLFLEGQDTTRSAYAVFLLNKDLEQLLNFIGVESLGPRHVLANLKELLNKILSPEYVPVITFASKTHPTKQNPNSWFLPLPFVSGAASNSYIMLHIKTPKSLRAKRALEKRAPKLVELGKKTLILHGTKTSNVLNDVLTEIYHLKKDNAVKFSRRNDNIRPFESGGESSLEFFSLKTDCSLFVFGSHSKKRPDNLVIGRTYDHHIYDLVEVGVENFKSMASCSYDKKIAPLIGSKPFFAFMGEGFENVEELKHLKEVLLELFRGQVVSHLNLAGLDRVYVCTAVSPKKVLLTHCALRLKKSGTIVPRVELVEVGPSMDLVVRRHRLPDESLKKEAMKVAPELMKKKEKNVSKDAIEGKIGKIYVPDQQVGNASLPFTPKGVKRERREAKAKGAEKKQKQDEDASA</sequence>
<evidence type="ECO:0000256" key="1">
    <source>
        <dbReference type="ARBA" id="ARBA00004604"/>
    </source>
</evidence>
<dbReference type="InterPro" id="IPR007109">
    <property type="entry name" value="Brix"/>
</dbReference>
<accession>A0AAP0DG88</accession>
<feature type="compositionally biased region" description="Basic and acidic residues" evidence="5">
    <location>
        <begin position="678"/>
        <end position="699"/>
    </location>
</feature>
<dbReference type="GO" id="GO:0000463">
    <property type="term" value="P:maturation of LSU-rRNA from tricistronic rRNA transcript (SSU-rRNA, 5.8S rRNA, LSU-rRNA)"/>
    <property type="evidence" value="ECO:0007669"/>
    <property type="project" value="TreeGrafter"/>
</dbReference>
<protein>
    <recommendedName>
        <fullName evidence="4">Ribosome production factor 2 homolog</fullName>
    </recommendedName>
    <alternativeName>
        <fullName evidence="4">Ribosome biogenesis protein RPF2 homolog</fullName>
    </alternativeName>
</protein>
<comment type="subcellular location">
    <subcellularLocation>
        <location evidence="1 4">Nucleus</location>
        <location evidence="1 4">Nucleolus</location>
    </subcellularLocation>
</comment>
<evidence type="ECO:0000256" key="4">
    <source>
        <dbReference type="RuleBase" id="RU367086"/>
    </source>
</evidence>
<dbReference type="Proteomes" id="UP001408789">
    <property type="component" value="Unassembled WGS sequence"/>
</dbReference>
<dbReference type="PANTHER" id="PTHR12728:SF0">
    <property type="entry name" value="RIBOSOME PRODUCTION FACTOR 2 HOMOLOG"/>
    <property type="match status" value="1"/>
</dbReference>
<dbReference type="PROSITE" id="PS50833">
    <property type="entry name" value="BRIX"/>
    <property type="match status" value="1"/>
</dbReference>
<keyword evidence="3 4" id="KW-0539">Nucleus</keyword>